<dbReference type="Pfam" id="PF14938">
    <property type="entry name" value="SNAP"/>
    <property type="match status" value="1"/>
</dbReference>
<reference evidence="8" key="1">
    <citation type="journal article" date="2020" name="J. Eukaryot. Microbiol.">
        <title>De novo Sequencing, Assembly and Annotation of the Transcriptome for the Free-Living Testate Amoeba Arcella intermedia.</title>
        <authorList>
            <person name="Ribeiro G.M."/>
            <person name="Porfirio-Sousa A.L."/>
            <person name="Maurer-Alcala X.X."/>
            <person name="Katz L.A."/>
            <person name="Lahr D.J.G."/>
        </authorList>
    </citation>
    <scope>NUCLEOTIDE SEQUENCE</scope>
</reference>
<dbReference type="SUPFAM" id="SSF48452">
    <property type="entry name" value="TPR-like"/>
    <property type="match status" value="1"/>
</dbReference>
<dbReference type="GO" id="GO:0006886">
    <property type="term" value="P:intracellular protein transport"/>
    <property type="evidence" value="ECO:0007669"/>
    <property type="project" value="UniProtKB-UniRule"/>
</dbReference>
<dbReference type="InterPro" id="IPR011990">
    <property type="entry name" value="TPR-like_helical_dom_sf"/>
</dbReference>
<keyword evidence="6 7" id="KW-0472">Membrane</keyword>
<dbReference type="PANTHER" id="PTHR13768">
    <property type="entry name" value="SOLUBLE NSF ATTACHMENT PROTEIN SNAP"/>
    <property type="match status" value="1"/>
</dbReference>
<dbReference type="GO" id="GO:0005774">
    <property type="term" value="C:vacuolar membrane"/>
    <property type="evidence" value="ECO:0007669"/>
    <property type="project" value="TreeGrafter"/>
</dbReference>
<dbReference type="CDD" id="cd15832">
    <property type="entry name" value="SNAP"/>
    <property type="match status" value="1"/>
</dbReference>
<proteinExistence type="inferred from homology"/>
<protein>
    <recommendedName>
        <fullName evidence="9">Alpha-soluble NSF attachment protein</fullName>
    </recommendedName>
</protein>
<evidence type="ECO:0000256" key="1">
    <source>
        <dbReference type="ARBA" id="ARBA00004170"/>
    </source>
</evidence>
<evidence type="ECO:0000256" key="7">
    <source>
        <dbReference type="RuleBase" id="RU367013"/>
    </source>
</evidence>
<comment type="similarity">
    <text evidence="2 7">Belongs to the SNAP family.</text>
</comment>
<evidence type="ECO:0000256" key="3">
    <source>
        <dbReference type="ARBA" id="ARBA00022448"/>
    </source>
</evidence>
<organism evidence="8">
    <name type="scientific">Arcella intermedia</name>
    <dbReference type="NCBI Taxonomy" id="1963864"/>
    <lineage>
        <taxon>Eukaryota</taxon>
        <taxon>Amoebozoa</taxon>
        <taxon>Tubulinea</taxon>
        <taxon>Elardia</taxon>
        <taxon>Arcellinida</taxon>
        <taxon>Sphaerothecina</taxon>
        <taxon>Arcellidae</taxon>
        <taxon>Arcella</taxon>
    </lineage>
</organism>
<comment type="function">
    <text evidence="7">Required for vesicular transport between the endoplasmic reticulum and the Golgi apparatus.</text>
</comment>
<dbReference type="GO" id="GO:0035494">
    <property type="term" value="P:SNARE complex disassembly"/>
    <property type="evidence" value="ECO:0007669"/>
    <property type="project" value="TreeGrafter"/>
</dbReference>
<dbReference type="EMBL" id="GIBP01005738">
    <property type="protein sequence ID" value="NDV34707.1"/>
    <property type="molecule type" value="Transcribed_RNA"/>
</dbReference>
<evidence type="ECO:0000256" key="6">
    <source>
        <dbReference type="ARBA" id="ARBA00023136"/>
    </source>
</evidence>
<name>A0A6B2LCY7_9EUKA</name>
<dbReference type="PANTHER" id="PTHR13768:SF8">
    <property type="entry name" value="ALPHA-SOLUBLE NSF ATTACHMENT PROTEIN"/>
    <property type="match status" value="1"/>
</dbReference>
<comment type="subcellular location">
    <subcellularLocation>
        <location evidence="1 7">Membrane</location>
        <topology evidence="1 7">Peripheral membrane protein</topology>
    </subcellularLocation>
</comment>
<accession>A0A6B2LCY7</accession>
<dbReference type="AlphaFoldDB" id="A0A6B2LCY7"/>
<evidence type="ECO:0000313" key="8">
    <source>
        <dbReference type="EMBL" id="NDV34707.1"/>
    </source>
</evidence>
<dbReference type="GO" id="GO:0005483">
    <property type="term" value="F:soluble NSF attachment protein activity"/>
    <property type="evidence" value="ECO:0007669"/>
    <property type="project" value="TreeGrafter"/>
</dbReference>
<dbReference type="Gene3D" id="1.25.40.10">
    <property type="entry name" value="Tetratricopeptide repeat domain"/>
    <property type="match status" value="1"/>
</dbReference>
<evidence type="ECO:0000256" key="2">
    <source>
        <dbReference type="ARBA" id="ARBA00010050"/>
    </source>
</evidence>
<dbReference type="InterPro" id="IPR000744">
    <property type="entry name" value="NSF_attach"/>
</dbReference>
<evidence type="ECO:0000256" key="4">
    <source>
        <dbReference type="ARBA" id="ARBA00022892"/>
    </source>
</evidence>
<sequence length="281" mass="31558">MEMEAEKKLKSFSWFGDSKQKFEAAGELYTKASNSYLLAKKPLLAGAALTQAANCYLNTNITKYEAASCYVKAANCYKKENSSAAVESMNKAIALYTEDGRFNMAAKYEKELAELLEAENEFQSSLQHYQTASEYFEHEGSTSSANSCLLKVAHFSASLQNFRKAIEIFEQVATTSLSNNLLKWSVKEYFLKAGLCHLAEGDVVGAKKALDRYAKQSPDFNGSREHKFLIQLTEAFENFDQDEFKNAVGEFDSISKLDEWKSAILVTISEKLKEDEEEDLT</sequence>
<dbReference type="PRINTS" id="PR00448">
    <property type="entry name" value="NSFATTACHMNT"/>
</dbReference>
<dbReference type="FunFam" id="1.25.40.10:FF:000049">
    <property type="entry name" value="Alpha-soluble NSF attachment protein-like"/>
    <property type="match status" value="1"/>
</dbReference>
<keyword evidence="4 7" id="KW-0931">ER-Golgi transport</keyword>
<dbReference type="GO" id="GO:0019905">
    <property type="term" value="F:syntaxin binding"/>
    <property type="evidence" value="ECO:0007669"/>
    <property type="project" value="TreeGrafter"/>
</dbReference>
<keyword evidence="5 7" id="KW-0653">Protein transport</keyword>
<dbReference type="GO" id="GO:0031201">
    <property type="term" value="C:SNARE complex"/>
    <property type="evidence" value="ECO:0007669"/>
    <property type="project" value="TreeGrafter"/>
</dbReference>
<keyword evidence="3 7" id="KW-0813">Transport</keyword>
<evidence type="ECO:0000256" key="5">
    <source>
        <dbReference type="ARBA" id="ARBA00022927"/>
    </source>
</evidence>
<evidence type="ECO:0008006" key="9">
    <source>
        <dbReference type="Google" id="ProtNLM"/>
    </source>
</evidence>